<dbReference type="AlphaFoldDB" id="A0AAN1SGM0"/>
<gene>
    <name evidence="1" type="ordered locus">TEH_05410</name>
</gene>
<keyword evidence="1" id="KW-0418">Kinase</keyword>
<reference evidence="1 2" key="1">
    <citation type="submission" date="2011-01" db="EMBL/GenBank/DDBJ databases">
        <title>Whole genome sequence of Tetragenococcus halophilus NBRC 12172.</title>
        <authorList>
            <person name="Nakazawa H."/>
            <person name="Omata S."/>
            <person name="Koga C."/>
            <person name="Watanabe Y."/>
            <person name="Katano Y."/>
            <person name="Ito N."/>
            <person name="Tsukatani N."/>
            <person name="Ankai A."/>
            <person name="Oguchi A."/>
            <person name="Fukui S."/>
            <person name="Yashiro I."/>
            <person name="Kamata S."/>
            <person name="Hashimoto Y."/>
            <person name="Yamazaki J."/>
            <person name="Taguchi H."/>
            <person name="Tanaka A."/>
            <person name="Koyama T."/>
            <person name="Ichige A."/>
            <person name="Hanya Y."/>
            <person name="Tanikawa S."/>
            <person name="Yamazaki S."/>
            <person name="Fujita N."/>
        </authorList>
    </citation>
    <scope>NUCLEOTIDE SEQUENCE [LARGE SCALE GENOMIC DNA]</scope>
    <source>
        <strain evidence="2">DSM 20338 / JCM 20259 / NCIMB 9735 / NBRC 12172</strain>
    </source>
</reference>
<accession>A0AAN1SGM0</accession>
<evidence type="ECO:0000313" key="2">
    <source>
        <dbReference type="Proteomes" id="UP000002663"/>
    </source>
</evidence>
<dbReference type="EMBL" id="AP012046">
    <property type="protein sequence ID" value="BAK93868.1"/>
    <property type="molecule type" value="Genomic_DNA"/>
</dbReference>
<dbReference type="Proteomes" id="UP000002663">
    <property type="component" value="Chromosome"/>
</dbReference>
<sequence length="42" mass="4717">MLPKVQAALKFVKGHNDRKAIITSIENLPHIFEDKGTIIVDD</sequence>
<keyword evidence="1" id="KW-0808">Transferase</keyword>
<dbReference type="Gene3D" id="3.40.1160.10">
    <property type="entry name" value="Acetylglutamate kinase-like"/>
    <property type="match status" value="1"/>
</dbReference>
<evidence type="ECO:0000313" key="1">
    <source>
        <dbReference type="EMBL" id="BAK93868.1"/>
    </source>
</evidence>
<organism evidence="1 2">
    <name type="scientific">Tetragenococcus halophilus (strain DSM 20338 / JCM 20259 / NCIMB 9735 / NBRC 12172)</name>
    <name type="common">Pediococcus halophilus</name>
    <dbReference type="NCBI Taxonomy" id="945021"/>
    <lineage>
        <taxon>Bacteria</taxon>
        <taxon>Bacillati</taxon>
        <taxon>Bacillota</taxon>
        <taxon>Bacilli</taxon>
        <taxon>Lactobacillales</taxon>
        <taxon>Enterococcaceae</taxon>
        <taxon>Tetragenococcus</taxon>
    </lineage>
</organism>
<name>A0AAN1SGM0_TETHN</name>
<proteinExistence type="predicted"/>
<dbReference type="GO" id="GO:0016301">
    <property type="term" value="F:kinase activity"/>
    <property type="evidence" value="ECO:0007669"/>
    <property type="project" value="UniProtKB-KW"/>
</dbReference>
<dbReference type="InterPro" id="IPR036393">
    <property type="entry name" value="AceGlu_kinase-like_sf"/>
</dbReference>
<protein>
    <submittedName>
        <fullName evidence="1">Carbamate kinase</fullName>
    </submittedName>
</protein>
<dbReference type="KEGG" id="thl:TEH_05410"/>